<evidence type="ECO:0000256" key="6">
    <source>
        <dbReference type="SAM" id="Phobius"/>
    </source>
</evidence>
<dbReference type="Proteomes" id="UP000215596">
    <property type="component" value="Unassembled WGS sequence"/>
</dbReference>
<dbReference type="EMBL" id="NPBY01000013">
    <property type="protein sequence ID" value="PAD79201.1"/>
    <property type="molecule type" value="Genomic_DNA"/>
</dbReference>
<dbReference type="AlphaFoldDB" id="A0A268F1F8"/>
<dbReference type="GO" id="GO:0016020">
    <property type="term" value="C:membrane"/>
    <property type="evidence" value="ECO:0007669"/>
    <property type="project" value="UniProtKB-SubCell"/>
</dbReference>
<evidence type="ECO:0000256" key="5">
    <source>
        <dbReference type="ARBA" id="ARBA00023136"/>
    </source>
</evidence>
<dbReference type="GO" id="GO:0055085">
    <property type="term" value="P:transmembrane transport"/>
    <property type="evidence" value="ECO:0007669"/>
    <property type="project" value="TreeGrafter"/>
</dbReference>
<reference evidence="7 10" key="2">
    <citation type="submission" date="2019-11" db="EMBL/GenBank/DDBJ databases">
        <title>Draft genome sequences of five Paenibacillus species of dairy origin.</title>
        <authorList>
            <person name="Olajide A.M."/>
            <person name="Chen S."/>
            <person name="Lapointe G."/>
        </authorList>
    </citation>
    <scope>NUCLEOTIDE SEQUENCE [LARGE SCALE GENOMIC DNA]</scope>
    <source>
        <strain evidence="7 10">3CS1</strain>
    </source>
</reference>
<evidence type="ECO:0000256" key="2">
    <source>
        <dbReference type="ARBA" id="ARBA00009773"/>
    </source>
</evidence>
<reference evidence="8 9" key="1">
    <citation type="submission" date="2017-07" db="EMBL/GenBank/DDBJ databases">
        <title>Isolation and whole genome analysis of endospore-forming bacteria from heroin.</title>
        <authorList>
            <person name="Kalinowski J."/>
            <person name="Ahrens B."/>
            <person name="Al-Dilaimi A."/>
            <person name="Winkler A."/>
            <person name="Wibberg D."/>
            <person name="Schleenbecker U."/>
            <person name="Ruckert C."/>
            <person name="Wolfel R."/>
            <person name="Grass G."/>
        </authorList>
    </citation>
    <scope>NUCLEOTIDE SEQUENCE [LARGE SCALE GENOMIC DNA]</scope>
    <source>
        <strain evidence="8 9">7537-G1</strain>
    </source>
</reference>
<feature type="transmembrane region" description="Helical" evidence="6">
    <location>
        <begin position="168"/>
        <end position="189"/>
    </location>
</feature>
<feature type="transmembrane region" description="Helical" evidence="6">
    <location>
        <begin position="229"/>
        <end position="248"/>
    </location>
</feature>
<feature type="transmembrane region" description="Helical" evidence="6">
    <location>
        <begin position="36"/>
        <end position="53"/>
    </location>
</feature>
<feature type="transmembrane region" description="Helical" evidence="6">
    <location>
        <begin position="254"/>
        <end position="276"/>
    </location>
</feature>
<dbReference type="InterPro" id="IPR002549">
    <property type="entry name" value="AI-2E-like"/>
</dbReference>
<dbReference type="Proteomes" id="UP000435177">
    <property type="component" value="Unassembled WGS sequence"/>
</dbReference>
<name>A0A268F1F8_9BACL</name>
<dbReference type="EMBL" id="WOAA01000003">
    <property type="protein sequence ID" value="MUG65763.1"/>
    <property type="molecule type" value="Genomic_DNA"/>
</dbReference>
<keyword evidence="10" id="KW-1185">Reference proteome</keyword>
<feature type="transmembrane region" description="Helical" evidence="6">
    <location>
        <begin position="62"/>
        <end position="84"/>
    </location>
</feature>
<sequence>MERLLLKRIGRGLWVISSITLAVYAIYMLLPLLYPFLLAWLVAYAMNPFVGLLQRRLKLPRWLAVTLSLIVYVGSALLILTAAVTRLVKELIALTQSLNLHMDSWIQWVTAWTQNESFQSIVNEISRFYQNNPNYHDTINQNISKTTETLGTAVTELISGIFNGILQVIYSLPNLGTILIVVLLSAFFLSNSWERHNRTLLKAVPDMVRKPMSTIVSDLKKALFGFAKAQLILISITGVIVVIALYALGVKSALAIGLLIGLVDLLPYLGVGIVLVPWSVYCFMTGNLPLAIGLTVLYSVILIVRQIMEPKVLASSVGLDPLAALFGMFVGLKLFGFLGLIIGPVSLVILDAFRRANVFRDLRNYIIGGRVR</sequence>
<comment type="subcellular location">
    <subcellularLocation>
        <location evidence="1">Membrane</location>
        <topology evidence="1">Multi-pass membrane protein</topology>
    </subcellularLocation>
</comment>
<dbReference type="PANTHER" id="PTHR21716">
    <property type="entry name" value="TRANSMEMBRANE PROTEIN"/>
    <property type="match status" value="1"/>
</dbReference>
<keyword evidence="4 6" id="KW-1133">Transmembrane helix</keyword>
<keyword evidence="3 6" id="KW-0812">Transmembrane</keyword>
<evidence type="ECO:0000256" key="1">
    <source>
        <dbReference type="ARBA" id="ARBA00004141"/>
    </source>
</evidence>
<dbReference type="OrthoDB" id="9774361at2"/>
<feature type="transmembrane region" description="Helical" evidence="6">
    <location>
        <begin position="288"/>
        <end position="308"/>
    </location>
</feature>
<dbReference type="RefSeq" id="WP_095263797.1">
    <property type="nucleotide sequence ID" value="NZ_NPBY01000013.1"/>
</dbReference>
<dbReference type="InterPro" id="IPR014227">
    <property type="entry name" value="YtvI-like"/>
</dbReference>
<evidence type="ECO:0000256" key="3">
    <source>
        <dbReference type="ARBA" id="ARBA00022692"/>
    </source>
</evidence>
<gene>
    <name evidence="8" type="primary">ytvI</name>
    <name evidence="8" type="ORF">CHH67_04515</name>
    <name evidence="7" type="ORF">GNP94_07035</name>
</gene>
<evidence type="ECO:0000256" key="4">
    <source>
        <dbReference type="ARBA" id="ARBA00022989"/>
    </source>
</evidence>
<accession>A0A268F1F8</accession>
<dbReference type="NCBIfam" id="TIGR02872">
    <property type="entry name" value="spore_ytvI"/>
    <property type="match status" value="1"/>
</dbReference>
<evidence type="ECO:0000313" key="7">
    <source>
        <dbReference type="EMBL" id="MUG65763.1"/>
    </source>
</evidence>
<evidence type="ECO:0000313" key="9">
    <source>
        <dbReference type="Proteomes" id="UP000215596"/>
    </source>
</evidence>
<feature type="transmembrane region" description="Helical" evidence="6">
    <location>
        <begin position="12"/>
        <end position="30"/>
    </location>
</feature>
<evidence type="ECO:0000313" key="8">
    <source>
        <dbReference type="EMBL" id="PAD79201.1"/>
    </source>
</evidence>
<proteinExistence type="inferred from homology"/>
<evidence type="ECO:0000313" key="10">
    <source>
        <dbReference type="Proteomes" id="UP000435177"/>
    </source>
</evidence>
<keyword evidence="5 6" id="KW-0472">Membrane</keyword>
<feature type="transmembrane region" description="Helical" evidence="6">
    <location>
        <begin position="328"/>
        <end position="353"/>
    </location>
</feature>
<comment type="similarity">
    <text evidence="2">Belongs to the autoinducer-2 exporter (AI-2E) (TC 2.A.86) family.</text>
</comment>
<dbReference type="PANTHER" id="PTHR21716:SF68">
    <property type="entry name" value="TRANSPORT PROTEIN YTVI-RELATED"/>
    <property type="match status" value="1"/>
</dbReference>
<dbReference type="Pfam" id="PF01594">
    <property type="entry name" value="AI-2E_transport"/>
    <property type="match status" value="1"/>
</dbReference>
<protein>
    <submittedName>
        <fullName evidence="8">Sporulation integral membrane protein YtvI</fullName>
    </submittedName>
</protein>
<organism evidence="8 9">
    <name type="scientific">Paenibacillus campinasensis</name>
    <dbReference type="NCBI Taxonomy" id="66347"/>
    <lineage>
        <taxon>Bacteria</taxon>
        <taxon>Bacillati</taxon>
        <taxon>Bacillota</taxon>
        <taxon>Bacilli</taxon>
        <taxon>Bacillales</taxon>
        <taxon>Paenibacillaceae</taxon>
        <taxon>Paenibacillus</taxon>
    </lineage>
</organism>
<comment type="caution">
    <text evidence="8">The sequence shown here is derived from an EMBL/GenBank/DDBJ whole genome shotgun (WGS) entry which is preliminary data.</text>
</comment>